<name>A0A8S0WRT4_CYCAE</name>
<dbReference type="OrthoDB" id="408373at2759"/>
<dbReference type="Pfam" id="PF12697">
    <property type="entry name" value="Abhydrolase_6"/>
    <property type="match status" value="1"/>
</dbReference>
<dbReference type="InterPro" id="IPR050228">
    <property type="entry name" value="Carboxylesterase_BioH"/>
</dbReference>
<dbReference type="InterPro" id="IPR029058">
    <property type="entry name" value="AB_hydrolase_fold"/>
</dbReference>
<keyword evidence="3" id="KW-1185">Reference proteome</keyword>
<dbReference type="Gene3D" id="3.40.50.1820">
    <property type="entry name" value="alpha/beta hydrolase"/>
    <property type="match status" value="1"/>
</dbReference>
<feature type="domain" description="AB hydrolase-1" evidence="1">
    <location>
        <begin position="35"/>
        <end position="268"/>
    </location>
</feature>
<sequence>MPLNTSPPEVEKVLKSSDGIEIFARTAGRSDNHSLVFTHGFAFSGHVFDELFKDEKLLREFYLVSYDVRGHGRSGKPKREEDHTSALYAADFAAVVKASMGATVACDVCAHLPPNAISGIVYVSGLPYIDRNVMNSLAAPGALDISSGLLSTDDVLYSNVAKIAFVDASFTDTSSVPVSVKLSWLGAATVQSPVDRQLVLSRAQDAEKLRQAGLKGLPLLLISASADKLIQCDLVEKEMKPYFKDLEVHTVKDGSHVVFYENQEEFVEVLTRFAKRVFRKKRPGSRL</sequence>
<dbReference type="PANTHER" id="PTHR43194">
    <property type="entry name" value="HYDROLASE ALPHA/BETA FOLD FAMILY"/>
    <property type="match status" value="1"/>
</dbReference>
<dbReference type="AlphaFoldDB" id="A0A8S0WRT4"/>
<evidence type="ECO:0000313" key="3">
    <source>
        <dbReference type="Proteomes" id="UP000467700"/>
    </source>
</evidence>
<reference evidence="2 3" key="1">
    <citation type="submission" date="2020-01" db="EMBL/GenBank/DDBJ databases">
        <authorList>
            <person name="Gupta K D."/>
        </authorList>
    </citation>
    <scope>NUCLEOTIDE SEQUENCE [LARGE SCALE GENOMIC DNA]</scope>
</reference>
<comment type="caution">
    <text evidence="2">The sequence shown here is derived from an EMBL/GenBank/DDBJ whole genome shotgun (WGS) entry which is preliminary data.</text>
</comment>
<gene>
    <name evidence="2" type="ORF">AAE3_LOCUS11373</name>
</gene>
<dbReference type="PANTHER" id="PTHR43194:SF2">
    <property type="entry name" value="PEROXISOMAL MEMBRANE PROTEIN LPX1"/>
    <property type="match status" value="1"/>
</dbReference>
<dbReference type="InterPro" id="IPR000073">
    <property type="entry name" value="AB_hydrolase_1"/>
</dbReference>
<organism evidence="2 3">
    <name type="scientific">Cyclocybe aegerita</name>
    <name type="common">Black poplar mushroom</name>
    <name type="synonym">Agrocybe aegerita</name>
    <dbReference type="NCBI Taxonomy" id="1973307"/>
    <lineage>
        <taxon>Eukaryota</taxon>
        <taxon>Fungi</taxon>
        <taxon>Dikarya</taxon>
        <taxon>Basidiomycota</taxon>
        <taxon>Agaricomycotina</taxon>
        <taxon>Agaricomycetes</taxon>
        <taxon>Agaricomycetidae</taxon>
        <taxon>Agaricales</taxon>
        <taxon>Agaricineae</taxon>
        <taxon>Bolbitiaceae</taxon>
        <taxon>Cyclocybe</taxon>
    </lineage>
</organism>
<protein>
    <recommendedName>
        <fullName evidence="1">AB hydrolase-1 domain-containing protein</fullName>
    </recommendedName>
</protein>
<dbReference type="Proteomes" id="UP000467700">
    <property type="component" value="Unassembled WGS sequence"/>
</dbReference>
<evidence type="ECO:0000313" key="2">
    <source>
        <dbReference type="EMBL" id="CAA7269177.1"/>
    </source>
</evidence>
<evidence type="ECO:0000259" key="1">
    <source>
        <dbReference type="Pfam" id="PF12697"/>
    </source>
</evidence>
<accession>A0A8S0WRT4</accession>
<dbReference type="SUPFAM" id="SSF53474">
    <property type="entry name" value="alpha/beta-Hydrolases"/>
    <property type="match status" value="1"/>
</dbReference>
<dbReference type="EMBL" id="CACVBS010000075">
    <property type="protein sequence ID" value="CAA7269177.1"/>
    <property type="molecule type" value="Genomic_DNA"/>
</dbReference>
<proteinExistence type="predicted"/>